<comment type="caution">
    <text evidence="2">The sequence shown here is derived from an EMBL/GenBank/DDBJ whole genome shotgun (WGS) entry which is preliminary data.</text>
</comment>
<feature type="region of interest" description="Disordered" evidence="1">
    <location>
        <begin position="33"/>
        <end position="137"/>
    </location>
</feature>
<keyword evidence="3" id="KW-1185">Reference proteome</keyword>
<feature type="compositionally biased region" description="Low complexity" evidence="1">
    <location>
        <begin position="33"/>
        <end position="71"/>
    </location>
</feature>
<name>A0ABQ3CM96_9ACTN</name>
<sequence>MYPPYTAGPANGVSAEPATATSVAAHVRCHTPPTGHVATATTAGTTTTPSGVTHCAAPAPHSSSAGTATAHVNEPTTPRAGLDARFPPTAPPDTAPAVVSYSDLPPSPPGDHQLSRRRGVRAGGGARRVEQSMPPDREIWVYTPGRRRTRTYGR</sequence>
<evidence type="ECO:0000313" key="3">
    <source>
        <dbReference type="Proteomes" id="UP000653644"/>
    </source>
</evidence>
<protein>
    <submittedName>
        <fullName evidence="2">Uncharacterized protein</fullName>
    </submittedName>
</protein>
<evidence type="ECO:0000256" key="1">
    <source>
        <dbReference type="SAM" id="MobiDB-lite"/>
    </source>
</evidence>
<dbReference type="Proteomes" id="UP000653644">
    <property type="component" value="Unassembled WGS sequence"/>
</dbReference>
<gene>
    <name evidence="2" type="ORF">GCM10010345_21370</name>
</gene>
<feature type="compositionally biased region" description="Basic and acidic residues" evidence="1">
    <location>
        <begin position="127"/>
        <end position="137"/>
    </location>
</feature>
<accession>A0ABQ3CM96</accession>
<dbReference type="EMBL" id="BMVN01000005">
    <property type="protein sequence ID" value="GHA16230.1"/>
    <property type="molecule type" value="Genomic_DNA"/>
</dbReference>
<evidence type="ECO:0000313" key="2">
    <source>
        <dbReference type="EMBL" id="GHA16230.1"/>
    </source>
</evidence>
<reference evidence="3" key="1">
    <citation type="journal article" date="2019" name="Int. J. Syst. Evol. Microbiol.">
        <title>The Global Catalogue of Microorganisms (GCM) 10K type strain sequencing project: providing services to taxonomists for standard genome sequencing and annotation.</title>
        <authorList>
            <consortium name="The Broad Institute Genomics Platform"/>
            <consortium name="The Broad Institute Genome Sequencing Center for Infectious Disease"/>
            <person name="Wu L."/>
            <person name="Ma J."/>
        </authorList>
    </citation>
    <scope>NUCLEOTIDE SEQUENCE [LARGE SCALE GENOMIC DNA]</scope>
    <source>
        <strain evidence="3">JCM 4733</strain>
    </source>
</reference>
<proteinExistence type="predicted"/>
<organism evidence="2 3">
    <name type="scientific">Streptomyces canarius</name>
    <dbReference type="NCBI Taxonomy" id="285453"/>
    <lineage>
        <taxon>Bacteria</taxon>
        <taxon>Bacillati</taxon>
        <taxon>Actinomycetota</taxon>
        <taxon>Actinomycetes</taxon>
        <taxon>Kitasatosporales</taxon>
        <taxon>Streptomycetaceae</taxon>
        <taxon>Streptomyces</taxon>
    </lineage>
</organism>